<keyword evidence="3 8" id="KW-0489">Methyltransferase</keyword>
<sequence>MAEQDFIKAGFTVVGTENNENKLLRFLKENYPNVIRDTEINLEELKTVLGLPIDEKVNGYGLNFVGRNFARAKYAQKTEKELRLNNTLSKNIDTTENLVLKGDNLDSLKILKNYYSGQVNCIYIDPPYNTTSEEFVYPDRFDKEEAEVLGLANLSEGDFARMDFSFKSKKSHNGWLAFMYPRLLLARDLLSKEGVIFISIDDNEQANLKLLCDDIFGEENFVTTFTRVTKKGGKSSDATAKNHDYVLTYVKNISQAKLQGVSHNDDGYSNQDEYFEERGFYKINQTLDYDSLSYVKSLDYPIEIDGEIFYPGGDKNIWESRQSGKHGRADWAWRWSKDLYEFGLKNGFIEVKRGGNRPRIYTKTYQNVKIAKDGNGYKTVKIERSKPLSTLEFTENKYSNDNATKAIDEIIGKGVFEYTKPPELINQLVKLINEEDFIVLDFFAGSGTTGQALMELNKDGGKRKFILCQIDEPIDPVKKKDAYEFCTINDLPHFISSITIERIKRAGEKIAKEIEEVNSKPDLFEEDKKQVPDIGFKVFDSVEAPKLKVDDKGQISITENETDALSRIYNMIFTVGLDEPTQVPKEVVKDCIYKIGNHYYITNSEKITSDDYSNAIKNGKVFIDGWTASLNGTLQNYKEDVKIVF</sequence>
<dbReference type="PIRSF" id="PIRSF015855">
    <property type="entry name" value="TypeIII_Mtase_mKpnI"/>
    <property type="match status" value="1"/>
</dbReference>
<dbReference type="Gene3D" id="3.40.50.150">
    <property type="entry name" value="Vaccinia Virus protein VP39"/>
    <property type="match status" value="1"/>
</dbReference>
<dbReference type="PRINTS" id="PR00506">
    <property type="entry name" value="D21N6MTFRASE"/>
</dbReference>
<evidence type="ECO:0000256" key="6">
    <source>
        <dbReference type="ARBA" id="ARBA00047942"/>
    </source>
</evidence>
<comment type="caution">
    <text evidence="8">The sequence shown here is derived from an EMBL/GenBank/DDBJ whole genome shotgun (WGS) entry which is preliminary data.</text>
</comment>
<proteinExistence type="inferred from homology"/>
<evidence type="ECO:0000256" key="2">
    <source>
        <dbReference type="ARBA" id="ARBA00011900"/>
    </source>
</evidence>
<evidence type="ECO:0000256" key="5">
    <source>
        <dbReference type="ARBA" id="ARBA00022691"/>
    </source>
</evidence>
<accession>A0A7K1ST04</accession>
<comment type="catalytic activity">
    <reaction evidence="6">
        <text>a 2'-deoxyadenosine in DNA + S-adenosyl-L-methionine = an N(6)-methyl-2'-deoxyadenosine in DNA + S-adenosyl-L-homocysteine + H(+)</text>
        <dbReference type="Rhea" id="RHEA:15197"/>
        <dbReference type="Rhea" id="RHEA-COMP:12418"/>
        <dbReference type="Rhea" id="RHEA-COMP:12419"/>
        <dbReference type="ChEBI" id="CHEBI:15378"/>
        <dbReference type="ChEBI" id="CHEBI:57856"/>
        <dbReference type="ChEBI" id="CHEBI:59789"/>
        <dbReference type="ChEBI" id="CHEBI:90615"/>
        <dbReference type="ChEBI" id="CHEBI:90616"/>
        <dbReference type="EC" id="2.1.1.72"/>
    </reaction>
</comment>
<protein>
    <recommendedName>
        <fullName evidence="2">site-specific DNA-methyltransferase (adenine-specific)</fullName>
        <ecNumber evidence="2">2.1.1.72</ecNumber>
    </recommendedName>
</protein>
<keyword evidence="4 8" id="KW-0808">Transferase</keyword>
<dbReference type="InterPro" id="IPR002941">
    <property type="entry name" value="DNA_methylase_N4/N6"/>
</dbReference>
<dbReference type="EMBL" id="WPIK01000002">
    <property type="protein sequence ID" value="MVN20425.1"/>
    <property type="molecule type" value="Genomic_DNA"/>
</dbReference>
<dbReference type="SUPFAM" id="SSF53335">
    <property type="entry name" value="S-adenosyl-L-methionine-dependent methyltransferases"/>
    <property type="match status" value="1"/>
</dbReference>
<dbReference type="Proteomes" id="UP000462014">
    <property type="component" value="Unassembled WGS sequence"/>
</dbReference>
<evidence type="ECO:0000256" key="3">
    <source>
        <dbReference type="ARBA" id="ARBA00022603"/>
    </source>
</evidence>
<feature type="domain" description="DNA methylase N-4/N-6" evidence="7">
    <location>
        <begin position="119"/>
        <end position="472"/>
    </location>
</feature>
<dbReference type="GO" id="GO:0003677">
    <property type="term" value="F:DNA binding"/>
    <property type="evidence" value="ECO:0007669"/>
    <property type="project" value="InterPro"/>
</dbReference>
<comment type="similarity">
    <text evidence="1">Belongs to the N(4)/N(6)-methyltransferase family.</text>
</comment>
<reference evidence="8 9" key="1">
    <citation type="submission" date="2019-12" db="EMBL/GenBank/DDBJ databases">
        <title>Mucilaginibacter sp. HMF7410 genome sequencing and assembly.</title>
        <authorList>
            <person name="Kang H."/>
            <person name="Cha I."/>
            <person name="Kim H."/>
            <person name="Joh K."/>
        </authorList>
    </citation>
    <scope>NUCLEOTIDE SEQUENCE [LARGE SCALE GENOMIC DNA]</scope>
    <source>
        <strain evidence="8 9">HMF7410</strain>
    </source>
</reference>
<dbReference type="GO" id="GO:0009007">
    <property type="term" value="F:site-specific DNA-methyltransferase (adenine-specific) activity"/>
    <property type="evidence" value="ECO:0007669"/>
    <property type="project" value="UniProtKB-EC"/>
</dbReference>
<keyword evidence="5" id="KW-0949">S-adenosyl-L-methionine</keyword>
<evidence type="ECO:0000313" key="9">
    <source>
        <dbReference type="Proteomes" id="UP000462014"/>
    </source>
</evidence>
<evidence type="ECO:0000256" key="4">
    <source>
        <dbReference type="ARBA" id="ARBA00022679"/>
    </source>
</evidence>
<evidence type="ECO:0000256" key="1">
    <source>
        <dbReference type="ARBA" id="ARBA00006594"/>
    </source>
</evidence>
<gene>
    <name evidence="8" type="ORF">GO621_02615</name>
</gene>
<organism evidence="8 9">
    <name type="scientific">Mucilaginibacter arboris</name>
    <dbReference type="NCBI Taxonomy" id="2682090"/>
    <lineage>
        <taxon>Bacteria</taxon>
        <taxon>Pseudomonadati</taxon>
        <taxon>Bacteroidota</taxon>
        <taxon>Sphingobacteriia</taxon>
        <taxon>Sphingobacteriales</taxon>
        <taxon>Sphingobacteriaceae</taxon>
        <taxon>Mucilaginibacter</taxon>
    </lineage>
</organism>
<dbReference type="GO" id="GO:0032259">
    <property type="term" value="P:methylation"/>
    <property type="evidence" value="ECO:0007669"/>
    <property type="project" value="UniProtKB-KW"/>
</dbReference>
<dbReference type="Pfam" id="PF01555">
    <property type="entry name" value="N6_N4_Mtase"/>
    <property type="match status" value="1"/>
</dbReference>
<dbReference type="GO" id="GO:0008170">
    <property type="term" value="F:N-methyltransferase activity"/>
    <property type="evidence" value="ECO:0007669"/>
    <property type="project" value="InterPro"/>
</dbReference>
<dbReference type="RefSeq" id="WP_157563921.1">
    <property type="nucleotide sequence ID" value="NZ_WPIK01000002.1"/>
</dbReference>
<dbReference type="InterPro" id="IPR029063">
    <property type="entry name" value="SAM-dependent_MTases_sf"/>
</dbReference>
<dbReference type="InterPro" id="IPR002052">
    <property type="entry name" value="DNA_methylase_N6_adenine_CS"/>
</dbReference>
<keyword evidence="9" id="KW-1185">Reference proteome</keyword>
<dbReference type="AlphaFoldDB" id="A0A7K1ST04"/>
<evidence type="ECO:0000313" key="8">
    <source>
        <dbReference type="EMBL" id="MVN20425.1"/>
    </source>
</evidence>
<dbReference type="PROSITE" id="PS00092">
    <property type="entry name" value="N6_MTASE"/>
    <property type="match status" value="1"/>
</dbReference>
<dbReference type="InterPro" id="IPR002295">
    <property type="entry name" value="N4/N6-MTase_EcoPI_Mod-like"/>
</dbReference>
<name>A0A7K1ST04_9SPHI</name>
<evidence type="ECO:0000259" key="7">
    <source>
        <dbReference type="Pfam" id="PF01555"/>
    </source>
</evidence>
<dbReference type="EC" id="2.1.1.72" evidence="2"/>